<evidence type="ECO:0000313" key="1">
    <source>
        <dbReference type="EMBL" id="MBM7694272.1"/>
    </source>
</evidence>
<dbReference type="RefSeq" id="WP_204546362.1">
    <property type="nucleotide sequence ID" value="NZ_JAFBFI010000021.1"/>
</dbReference>
<dbReference type="Proteomes" id="UP000823486">
    <property type="component" value="Unassembled WGS sequence"/>
</dbReference>
<reference evidence="1 2" key="1">
    <citation type="submission" date="2021-01" db="EMBL/GenBank/DDBJ databases">
        <title>Genomic Encyclopedia of Type Strains, Phase IV (KMG-IV): sequencing the most valuable type-strain genomes for metagenomic binning, comparative biology and taxonomic classification.</title>
        <authorList>
            <person name="Goeker M."/>
        </authorList>
    </citation>
    <scope>NUCLEOTIDE SEQUENCE [LARGE SCALE GENOMIC DNA]</scope>
    <source>
        <strain evidence="1 2">DSM 105482</strain>
    </source>
</reference>
<name>A0ABS2QMD8_9BACI</name>
<sequence length="142" mass="16138">MKKRIIALTAFGIIGIGSLISYPQIFNEKQHSSIKVSQENIATASMNQSDIPLNQEWVITYDNGLNRDIISEKSIYVIDDDNNKVPVKVNVEDSNNLLIKPPSEGYLQGKSYDLYLDRDLDLENDGNENLPYQYHFSTINNL</sequence>
<evidence type="ECO:0008006" key="3">
    <source>
        <dbReference type="Google" id="ProtNLM"/>
    </source>
</evidence>
<gene>
    <name evidence="1" type="ORF">JOC77_003733</name>
</gene>
<dbReference type="EMBL" id="JAFBFI010000021">
    <property type="protein sequence ID" value="MBM7694272.1"/>
    <property type="molecule type" value="Genomic_DNA"/>
</dbReference>
<comment type="caution">
    <text evidence="1">The sequence shown here is derived from an EMBL/GenBank/DDBJ whole genome shotgun (WGS) entry which is preliminary data.</text>
</comment>
<evidence type="ECO:0000313" key="2">
    <source>
        <dbReference type="Proteomes" id="UP000823486"/>
    </source>
</evidence>
<protein>
    <recommendedName>
        <fullName evidence="3">SbsA Ig-like domain-containing protein</fullName>
    </recommendedName>
</protein>
<keyword evidence="2" id="KW-1185">Reference proteome</keyword>
<accession>A0ABS2QMD8</accession>
<organism evidence="1 2">
    <name type="scientific">Peribacillus deserti</name>
    <dbReference type="NCBI Taxonomy" id="673318"/>
    <lineage>
        <taxon>Bacteria</taxon>
        <taxon>Bacillati</taxon>
        <taxon>Bacillota</taxon>
        <taxon>Bacilli</taxon>
        <taxon>Bacillales</taxon>
        <taxon>Bacillaceae</taxon>
        <taxon>Peribacillus</taxon>
    </lineage>
</organism>
<proteinExistence type="predicted"/>